<keyword evidence="1" id="KW-0812">Transmembrane</keyword>
<dbReference type="KEGG" id="gey:QMQ05_11570"/>
<evidence type="ECO:0000259" key="2">
    <source>
        <dbReference type="Pfam" id="PF03372"/>
    </source>
</evidence>
<dbReference type="InterPro" id="IPR005135">
    <property type="entry name" value="Endo/exonuclease/phosphatase"/>
</dbReference>
<proteinExistence type="predicted"/>
<reference evidence="3 4" key="1">
    <citation type="submission" date="2023-05" db="EMBL/GenBank/DDBJ databases">
        <title>Glutamicibacter sp. B1, complete genome.</title>
        <authorList>
            <person name="Long Y.H."/>
            <person name="Fang T."/>
            <person name="Li X.Y."/>
        </authorList>
    </citation>
    <scope>NUCLEOTIDE SEQUENCE [LARGE SCALE GENOMIC DNA]</scope>
    <source>
        <strain evidence="3 4">B1</strain>
    </source>
</reference>
<dbReference type="GO" id="GO:0004519">
    <property type="term" value="F:endonuclease activity"/>
    <property type="evidence" value="ECO:0007669"/>
    <property type="project" value="UniProtKB-KW"/>
</dbReference>
<keyword evidence="1" id="KW-1133">Transmembrane helix</keyword>
<feature type="transmembrane region" description="Helical" evidence="1">
    <location>
        <begin position="66"/>
        <end position="85"/>
    </location>
</feature>
<evidence type="ECO:0000313" key="3">
    <source>
        <dbReference type="EMBL" id="XAO44992.1"/>
    </source>
</evidence>
<keyword evidence="1" id="KW-0472">Membrane</keyword>
<dbReference type="Pfam" id="PF03372">
    <property type="entry name" value="Exo_endo_phos"/>
    <property type="match status" value="1"/>
</dbReference>
<dbReference type="PROSITE" id="PS51257">
    <property type="entry name" value="PROKAR_LIPOPROTEIN"/>
    <property type="match status" value="1"/>
</dbReference>
<protein>
    <submittedName>
        <fullName evidence="3">Endonuclease/exonuclease/phosphatase family protein</fullName>
    </submittedName>
</protein>
<dbReference type="Proteomes" id="UP001486888">
    <property type="component" value="Chromosome"/>
</dbReference>
<evidence type="ECO:0000313" key="4">
    <source>
        <dbReference type="Proteomes" id="UP001486888"/>
    </source>
</evidence>
<dbReference type="Gene3D" id="3.60.10.10">
    <property type="entry name" value="Endonuclease/exonuclease/phosphatase"/>
    <property type="match status" value="1"/>
</dbReference>
<accession>A0AAU6WBS3</accession>
<dbReference type="SUPFAM" id="SSF56219">
    <property type="entry name" value="DNase I-like"/>
    <property type="match status" value="1"/>
</dbReference>
<keyword evidence="3" id="KW-0255">Endonuclease</keyword>
<keyword evidence="4" id="KW-1185">Reference proteome</keyword>
<sequence>MTKNRPRPPFTYLWAILILLSCAVGALPYIPWLASGWTPRLQAFQPWALIAVAFVVIFALIRRRWIAAVIVAVLLIAGVVPNLAMPSKQQASASDTGARITVFSFNALKAGADSKELATNIKATNPDVLVLVETSESLHDRLRAQGALVSLKYRSSQVTTGGERDTVVFSRYPLKERDAALGPQATDWYGMPVVDIASPLGDLTVVGVHVYPPLGSATRWGTGLDALKQFLDQQTGKPVILAGDYNSTRTHPQFRKLTSVMDEEPSLFPQSTWPADRNVPALVGIDHVLSRGFEPLAQETLHIQGSEHLAIKATLGLVAGE</sequence>
<keyword evidence="3" id="KW-0540">Nuclease</keyword>
<name>A0AAU6WBS3_9MICC</name>
<dbReference type="EMBL" id="CP125942">
    <property type="protein sequence ID" value="XAO44992.1"/>
    <property type="molecule type" value="Genomic_DNA"/>
</dbReference>
<dbReference type="AlphaFoldDB" id="A0AAU6WBS3"/>
<evidence type="ECO:0000256" key="1">
    <source>
        <dbReference type="SAM" id="Phobius"/>
    </source>
</evidence>
<feature type="domain" description="Endonuclease/exonuclease/phosphatase" evidence="2">
    <location>
        <begin position="104"/>
        <end position="304"/>
    </location>
</feature>
<gene>
    <name evidence="3" type="ORF">QMQ05_11570</name>
</gene>
<keyword evidence="3" id="KW-0378">Hydrolase</keyword>
<feature type="transmembrane region" description="Helical" evidence="1">
    <location>
        <begin position="12"/>
        <end position="32"/>
    </location>
</feature>
<feature type="transmembrane region" description="Helical" evidence="1">
    <location>
        <begin position="44"/>
        <end position="61"/>
    </location>
</feature>
<dbReference type="RefSeq" id="WP_345470185.1">
    <property type="nucleotide sequence ID" value="NZ_CP125942.1"/>
</dbReference>
<organism evidence="3 4">
    <name type="scientific">Glutamicibacter ectropisis</name>
    <dbReference type="NCBI Taxonomy" id="3046593"/>
    <lineage>
        <taxon>Bacteria</taxon>
        <taxon>Bacillati</taxon>
        <taxon>Actinomycetota</taxon>
        <taxon>Actinomycetes</taxon>
        <taxon>Micrococcales</taxon>
        <taxon>Micrococcaceae</taxon>
        <taxon>Glutamicibacter</taxon>
    </lineage>
</organism>
<dbReference type="InterPro" id="IPR036691">
    <property type="entry name" value="Endo/exonu/phosph_ase_sf"/>
</dbReference>